<dbReference type="Proteomes" id="UP000186601">
    <property type="component" value="Unassembled WGS sequence"/>
</dbReference>
<keyword evidence="3" id="KW-1185">Reference proteome</keyword>
<comment type="caution">
    <text evidence="2">The sequence shown here is derived from an EMBL/GenBank/DDBJ whole genome shotgun (WGS) entry which is preliminary data.</text>
</comment>
<accession>A0A2R6NF49</accession>
<proteinExistence type="predicted"/>
<evidence type="ECO:0000313" key="2">
    <source>
        <dbReference type="EMBL" id="PSR71005.1"/>
    </source>
</evidence>
<dbReference type="EMBL" id="MLYV02001297">
    <property type="protein sequence ID" value="PSR71005.1"/>
    <property type="molecule type" value="Genomic_DNA"/>
</dbReference>
<reference evidence="2 3" key="1">
    <citation type="submission" date="2018-02" db="EMBL/GenBank/DDBJ databases">
        <title>Genome sequence of the basidiomycete white-rot fungus Phlebia centrifuga.</title>
        <authorList>
            <person name="Granchi Z."/>
            <person name="Peng M."/>
            <person name="de Vries R.P."/>
            <person name="Hilden K."/>
            <person name="Makela M.R."/>
            <person name="Grigoriev I."/>
            <person name="Riley R."/>
        </authorList>
    </citation>
    <scope>NUCLEOTIDE SEQUENCE [LARGE SCALE GENOMIC DNA]</scope>
    <source>
        <strain evidence="2 3">FBCC195</strain>
    </source>
</reference>
<name>A0A2R6NF49_9APHY</name>
<dbReference type="AlphaFoldDB" id="A0A2R6NF49"/>
<evidence type="ECO:0000313" key="3">
    <source>
        <dbReference type="Proteomes" id="UP000186601"/>
    </source>
</evidence>
<protein>
    <submittedName>
        <fullName evidence="2">Uncharacterized protein</fullName>
    </submittedName>
</protein>
<feature type="compositionally biased region" description="Polar residues" evidence="1">
    <location>
        <begin position="13"/>
        <end position="31"/>
    </location>
</feature>
<gene>
    <name evidence="2" type="ORF">PHLCEN_2v13109</name>
</gene>
<organism evidence="2 3">
    <name type="scientific">Hermanssonia centrifuga</name>
    <dbReference type="NCBI Taxonomy" id="98765"/>
    <lineage>
        <taxon>Eukaryota</taxon>
        <taxon>Fungi</taxon>
        <taxon>Dikarya</taxon>
        <taxon>Basidiomycota</taxon>
        <taxon>Agaricomycotina</taxon>
        <taxon>Agaricomycetes</taxon>
        <taxon>Polyporales</taxon>
        <taxon>Meruliaceae</taxon>
        <taxon>Hermanssonia</taxon>
    </lineage>
</organism>
<evidence type="ECO:0000256" key="1">
    <source>
        <dbReference type="SAM" id="MobiDB-lite"/>
    </source>
</evidence>
<feature type="region of interest" description="Disordered" evidence="1">
    <location>
        <begin position="63"/>
        <end position="86"/>
    </location>
</feature>
<feature type="region of interest" description="Disordered" evidence="1">
    <location>
        <begin position="1"/>
        <end position="43"/>
    </location>
</feature>
<sequence length="86" mass="9494">MSELVPEGYLRSAGSTVSRDDPASSSVSLNLPENPFTDPQLRSISSETKSAYTVTNQYVLPRQHENGGVRLQGGHEEELPPAYRQY</sequence>
<feature type="compositionally biased region" description="Basic and acidic residues" evidence="1">
    <location>
        <begin position="63"/>
        <end position="78"/>
    </location>
</feature>